<proteinExistence type="predicted"/>
<dbReference type="GeneID" id="70227747"/>
<comment type="caution">
    <text evidence="2">The sequence shown here is derived from an EMBL/GenBank/DDBJ whole genome shotgun (WGS) entry which is preliminary data.</text>
</comment>
<dbReference type="RefSeq" id="XP_046044411.1">
    <property type="nucleotide sequence ID" value="XM_046197793.1"/>
</dbReference>
<organism evidence="2 3">
    <name type="scientific">Fusarium redolens</name>
    <dbReference type="NCBI Taxonomy" id="48865"/>
    <lineage>
        <taxon>Eukaryota</taxon>
        <taxon>Fungi</taxon>
        <taxon>Dikarya</taxon>
        <taxon>Ascomycota</taxon>
        <taxon>Pezizomycotina</taxon>
        <taxon>Sordariomycetes</taxon>
        <taxon>Hypocreomycetidae</taxon>
        <taxon>Hypocreales</taxon>
        <taxon>Nectriaceae</taxon>
        <taxon>Fusarium</taxon>
        <taxon>Fusarium redolens species complex</taxon>
    </lineage>
</organism>
<dbReference type="Proteomes" id="UP000720189">
    <property type="component" value="Unassembled WGS sequence"/>
</dbReference>
<accession>A0A9P9G8S9</accession>
<dbReference type="Pfam" id="PF13668">
    <property type="entry name" value="Ferritin_2"/>
    <property type="match status" value="1"/>
</dbReference>
<dbReference type="EMBL" id="JAGMUX010000017">
    <property type="protein sequence ID" value="KAH7234646.1"/>
    <property type="molecule type" value="Genomic_DNA"/>
</dbReference>
<dbReference type="AlphaFoldDB" id="A0A9P9G8S9"/>
<feature type="region of interest" description="Disordered" evidence="1">
    <location>
        <begin position="1"/>
        <end position="21"/>
    </location>
</feature>
<sequence>MKIPRSSSEAQKLADPSYGPVPGRSPLYSTYRGKEPLFPGNITDPILPTRRGEPGVDDMVWQNLLSAEWAIFSFYQQGVEAFDKTSFAKAGYPNTTYDRIQEIRDNEAESFLVLSTFIEIASMAFLTGLVQIAKLPASQVFPYANQILDLTNGFVIKGSCPNENPVYPNPRQGLPSLNDRQYYTTFFYGTWNTTIPIDTKDWPKKKIIDVKIPESFESRGIIIAVVTDTIGAPTKDTVLASPAIILPQPAELAVEVAQII</sequence>
<name>A0A9P9G8S9_FUSRE</name>
<reference evidence="2" key="1">
    <citation type="journal article" date="2021" name="Nat. Commun.">
        <title>Genetic determinants of endophytism in the Arabidopsis root mycobiome.</title>
        <authorList>
            <person name="Mesny F."/>
            <person name="Miyauchi S."/>
            <person name="Thiergart T."/>
            <person name="Pickel B."/>
            <person name="Atanasova L."/>
            <person name="Karlsson M."/>
            <person name="Huettel B."/>
            <person name="Barry K.W."/>
            <person name="Haridas S."/>
            <person name="Chen C."/>
            <person name="Bauer D."/>
            <person name="Andreopoulos W."/>
            <person name="Pangilinan J."/>
            <person name="LaButti K."/>
            <person name="Riley R."/>
            <person name="Lipzen A."/>
            <person name="Clum A."/>
            <person name="Drula E."/>
            <person name="Henrissat B."/>
            <person name="Kohler A."/>
            <person name="Grigoriev I.V."/>
            <person name="Martin F.M."/>
            <person name="Hacquard S."/>
        </authorList>
    </citation>
    <scope>NUCLEOTIDE SEQUENCE</scope>
    <source>
        <strain evidence="2">MPI-CAGE-AT-0023</strain>
    </source>
</reference>
<evidence type="ECO:0000313" key="3">
    <source>
        <dbReference type="Proteomes" id="UP000720189"/>
    </source>
</evidence>
<evidence type="ECO:0000313" key="2">
    <source>
        <dbReference type="EMBL" id="KAH7234646.1"/>
    </source>
</evidence>
<dbReference type="OrthoDB" id="1001765at2759"/>
<evidence type="ECO:0000256" key="1">
    <source>
        <dbReference type="SAM" id="MobiDB-lite"/>
    </source>
</evidence>
<feature type="compositionally biased region" description="Polar residues" evidence="1">
    <location>
        <begin position="1"/>
        <end position="10"/>
    </location>
</feature>
<keyword evidence="3" id="KW-1185">Reference proteome</keyword>
<protein>
    <submittedName>
        <fullName evidence="2">Uncharacterized protein</fullName>
    </submittedName>
</protein>
<gene>
    <name evidence="2" type="ORF">BKA55DRAFT_666871</name>
</gene>